<evidence type="ECO:0000256" key="1">
    <source>
        <dbReference type="ARBA" id="ARBA00004429"/>
    </source>
</evidence>
<organism evidence="10 11">
    <name type="scientific">Pseudonocardia eucalypti</name>
    <dbReference type="NCBI Taxonomy" id="648755"/>
    <lineage>
        <taxon>Bacteria</taxon>
        <taxon>Bacillati</taxon>
        <taxon>Actinomycetota</taxon>
        <taxon>Actinomycetes</taxon>
        <taxon>Pseudonocardiales</taxon>
        <taxon>Pseudonocardiaceae</taxon>
        <taxon>Pseudonocardia</taxon>
    </lineage>
</organism>
<accession>A0ABP9QPA9</accession>
<dbReference type="Gene3D" id="1.10.3720.10">
    <property type="entry name" value="MetI-like"/>
    <property type="match status" value="1"/>
</dbReference>
<evidence type="ECO:0000256" key="5">
    <source>
        <dbReference type="ARBA" id="ARBA00022692"/>
    </source>
</evidence>
<evidence type="ECO:0000256" key="3">
    <source>
        <dbReference type="ARBA" id="ARBA00022475"/>
    </source>
</evidence>
<keyword evidence="6 8" id="KW-1133">Transmembrane helix</keyword>
<feature type="transmembrane region" description="Helical" evidence="8">
    <location>
        <begin position="137"/>
        <end position="160"/>
    </location>
</feature>
<evidence type="ECO:0000256" key="6">
    <source>
        <dbReference type="ARBA" id="ARBA00022989"/>
    </source>
</evidence>
<dbReference type="CDD" id="cd06261">
    <property type="entry name" value="TM_PBP2"/>
    <property type="match status" value="1"/>
</dbReference>
<dbReference type="RefSeq" id="WP_185062557.1">
    <property type="nucleotide sequence ID" value="NZ_BAABJP010000030.1"/>
</dbReference>
<keyword evidence="3" id="KW-1003">Cell membrane</keyword>
<feature type="domain" description="ABC transmembrane type-1" evidence="9">
    <location>
        <begin position="66"/>
        <end position="254"/>
    </location>
</feature>
<comment type="similarity">
    <text evidence="8">Belongs to the binding-protein-dependent transport system permease family.</text>
</comment>
<evidence type="ECO:0000256" key="2">
    <source>
        <dbReference type="ARBA" id="ARBA00022448"/>
    </source>
</evidence>
<feature type="transmembrane region" description="Helical" evidence="8">
    <location>
        <begin position="72"/>
        <end position="92"/>
    </location>
</feature>
<comment type="caution">
    <text evidence="10">The sequence shown here is derived from an EMBL/GenBank/DDBJ whole genome shotgun (WGS) entry which is preliminary data.</text>
</comment>
<dbReference type="Proteomes" id="UP001428817">
    <property type="component" value="Unassembled WGS sequence"/>
</dbReference>
<proteinExistence type="inferred from homology"/>
<dbReference type="PANTHER" id="PTHR43357">
    <property type="entry name" value="INNER MEMBRANE ABC TRANSPORTER PERMEASE PROTEIN YDCV"/>
    <property type="match status" value="1"/>
</dbReference>
<dbReference type="SUPFAM" id="SSF161098">
    <property type="entry name" value="MetI-like"/>
    <property type="match status" value="1"/>
</dbReference>
<name>A0ABP9QPA9_9PSEU</name>
<evidence type="ECO:0000259" key="9">
    <source>
        <dbReference type="PROSITE" id="PS50928"/>
    </source>
</evidence>
<feature type="transmembrane region" description="Helical" evidence="8">
    <location>
        <begin position="186"/>
        <end position="214"/>
    </location>
</feature>
<evidence type="ECO:0000313" key="11">
    <source>
        <dbReference type="Proteomes" id="UP001428817"/>
    </source>
</evidence>
<sequence length="267" mass="27965">MNRSEGALGRPLRAWVTMVGLLLLAPTAIVIPMSFSASSTFQFPPSGWSLQWYRKFFGSAAWLDSVGNSLRVAVLVGVLATVVGTAAALGLDRSGFRGRGALRGALLAPAIVPSILVAVAMYAAFLKWQLVGSLGGFVLAHTVLAVPFVMVAVATGLAGFDRTVETASASLGAGPVTTFRRITLPLLLPGVLSGFVFAFVTSFDEVVVALFLQSPKFHTLPVQMYQSVSLQTDPTISAAASLVVTITTGVLLLTQLRGNRLTTGNAK</sequence>
<comment type="subcellular location">
    <subcellularLocation>
        <location evidence="1">Cell inner membrane</location>
        <topology evidence="1">Multi-pass membrane protein</topology>
    </subcellularLocation>
    <subcellularLocation>
        <location evidence="8">Cell membrane</location>
        <topology evidence="8">Multi-pass membrane protein</topology>
    </subcellularLocation>
</comment>
<keyword evidence="7 8" id="KW-0472">Membrane</keyword>
<evidence type="ECO:0000256" key="4">
    <source>
        <dbReference type="ARBA" id="ARBA00022519"/>
    </source>
</evidence>
<dbReference type="PANTHER" id="PTHR43357:SF4">
    <property type="entry name" value="INNER MEMBRANE ABC TRANSPORTER PERMEASE PROTEIN YDCV"/>
    <property type="match status" value="1"/>
</dbReference>
<dbReference type="Pfam" id="PF00528">
    <property type="entry name" value="BPD_transp_1"/>
    <property type="match status" value="1"/>
</dbReference>
<evidence type="ECO:0000313" key="10">
    <source>
        <dbReference type="EMBL" id="GAA5165149.1"/>
    </source>
</evidence>
<dbReference type="InterPro" id="IPR035906">
    <property type="entry name" value="MetI-like_sf"/>
</dbReference>
<keyword evidence="5 8" id="KW-0812">Transmembrane</keyword>
<keyword evidence="2 8" id="KW-0813">Transport</keyword>
<evidence type="ECO:0000256" key="7">
    <source>
        <dbReference type="ARBA" id="ARBA00023136"/>
    </source>
</evidence>
<protein>
    <submittedName>
        <fullName evidence="10">ABC transporter permease</fullName>
    </submittedName>
</protein>
<evidence type="ECO:0000256" key="8">
    <source>
        <dbReference type="RuleBase" id="RU363032"/>
    </source>
</evidence>
<dbReference type="InterPro" id="IPR000515">
    <property type="entry name" value="MetI-like"/>
</dbReference>
<keyword evidence="11" id="KW-1185">Reference proteome</keyword>
<keyword evidence="4" id="KW-0997">Cell inner membrane</keyword>
<feature type="transmembrane region" description="Helical" evidence="8">
    <location>
        <begin position="12"/>
        <end position="35"/>
    </location>
</feature>
<dbReference type="PROSITE" id="PS50928">
    <property type="entry name" value="ABC_TM1"/>
    <property type="match status" value="1"/>
</dbReference>
<feature type="transmembrane region" description="Helical" evidence="8">
    <location>
        <begin position="104"/>
        <end position="125"/>
    </location>
</feature>
<reference evidence="11" key="1">
    <citation type="journal article" date="2019" name="Int. J. Syst. Evol. Microbiol.">
        <title>The Global Catalogue of Microorganisms (GCM) 10K type strain sequencing project: providing services to taxonomists for standard genome sequencing and annotation.</title>
        <authorList>
            <consortium name="The Broad Institute Genomics Platform"/>
            <consortium name="The Broad Institute Genome Sequencing Center for Infectious Disease"/>
            <person name="Wu L."/>
            <person name="Ma J."/>
        </authorList>
    </citation>
    <scope>NUCLEOTIDE SEQUENCE [LARGE SCALE GENOMIC DNA]</scope>
    <source>
        <strain evidence="11">JCM 18303</strain>
    </source>
</reference>
<dbReference type="EMBL" id="BAABJP010000030">
    <property type="protein sequence ID" value="GAA5165149.1"/>
    <property type="molecule type" value="Genomic_DNA"/>
</dbReference>
<gene>
    <name evidence="10" type="ORF">GCM10023321_54820</name>
</gene>
<feature type="transmembrane region" description="Helical" evidence="8">
    <location>
        <begin position="234"/>
        <end position="253"/>
    </location>
</feature>